<dbReference type="eggNOG" id="COG0394">
    <property type="taxonomic scope" value="Bacteria"/>
</dbReference>
<dbReference type="Gene3D" id="3.30.470.20">
    <property type="entry name" value="ATP-grasp fold, B domain"/>
    <property type="match status" value="1"/>
</dbReference>
<evidence type="ECO:0000256" key="3">
    <source>
        <dbReference type="SAM" id="MobiDB-lite"/>
    </source>
</evidence>
<dbReference type="EMBL" id="CP000544">
    <property type="protein sequence ID" value="ABM62338.1"/>
    <property type="molecule type" value="Genomic_DNA"/>
</dbReference>
<dbReference type="InterPro" id="IPR050438">
    <property type="entry name" value="LMW_PTPase"/>
</dbReference>
<evidence type="ECO:0000313" key="6">
    <source>
        <dbReference type="Proteomes" id="UP000000647"/>
    </source>
</evidence>
<dbReference type="SMART" id="SM00226">
    <property type="entry name" value="LMWPc"/>
    <property type="match status" value="1"/>
</dbReference>
<dbReference type="Gene3D" id="3.40.50.2300">
    <property type="match status" value="1"/>
</dbReference>
<dbReference type="GO" id="GO:0005524">
    <property type="term" value="F:ATP binding"/>
    <property type="evidence" value="ECO:0007669"/>
    <property type="project" value="UniProtKB-UniRule"/>
</dbReference>
<feature type="domain" description="ATP-grasp" evidence="4">
    <location>
        <begin position="123"/>
        <end position="309"/>
    </location>
</feature>
<keyword evidence="6" id="KW-1185">Reference proteome</keyword>
<evidence type="ECO:0000256" key="1">
    <source>
        <dbReference type="ARBA" id="ARBA00013064"/>
    </source>
</evidence>
<dbReference type="InterPro" id="IPR011761">
    <property type="entry name" value="ATP-grasp"/>
</dbReference>
<dbReference type="STRING" id="349124.Hhal_1574"/>
<evidence type="ECO:0000313" key="5">
    <source>
        <dbReference type="EMBL" id="ABM62338.1"/>
    </source>
</evidence>
<accession>A1WXC6</accession>
<dbReference type="InterPro" id="IPR013815">
    <property type="entry name" value="ATP_grasp_subdomain_1"/>
</dbReference>
<dbReference type="InterPro" id="IPR023485">
    <property type="entry name" value="Ptyr_pPase"/>
</dbReference>
<dbReference type="Pfam" id="PF01451">
    <property type="entry name" value="LMWPc"/>
    <property type="match status" value="1"/>
</dbReference>
<dbReference type="AlphaFoldDB" id="A1WXC6"/>
<keyword evidence="2" id="KW-0067">ATP-binding</keyword>
<protein>
    <recommendedName>
        <fullName evidence="1">protein-tyrosine-phosphatase</fullName>
        <ecNumber evidence="1">3.1.3.48</ecNumber>
    </recommendedName>
</protein>
<organism evidence="5 6">
    <name type="scientific">Halorhodospira halophila (strain DSM 244 / SL1)</name>
    <name type="common">Ectothiorhodospira halophila (strain DSM 244 / SL1)</name>
    <dbReference type="NCBI Taxonomy" id="349124"/>
    <lineage>
        <taxon>Bacteria</taxon>
        <taxon>Pseudomonadati</taxon>
        <taxon>Pseudomonadota</taxon>
        <taxon>Gammaproteobacteria</taxon>
        <taxon>Chromatiales</taxon>
        <taxon>Ectothiorhodospiraceae</taxon>
        <taxon>Halorhodospira</taxon>
    </lineage>
</organism>
<gene>
    <name evidence="5" type="ordered locus">Hhal_1574</name>
</gene>
<dbReference type="GO" id="GO:0046872">
    <property type="term" value="F:metal ion binding"/>
    <property type="evidence" value="ECO:0007669"/>
    <property type="project" value="InterPro"/>
</dbReference>
<dbReference type="SUPFAM" id="SSF56059">
    <property type="entry name" value="Glutathione synthetase ATP-binding domain-like"/>
    <property type="match status" value="1"/>
</dbReference>
<dbReference type="InterPro" id="IPR036196">
    <property type="entry name" value="Ptyr_pPase_sf"/>
</dbReference>
<sequence>MKPPVASTLILGACPRIVVPIGHCLRQRGIPVVAGSLLPGRPAIRSRTLREFRRLTPPSLCQDTFREELNRLIVDHNVDTLIPTGDEVLTALAREEAFWRQRLHVCSPRWAVARQALDKAEIARLAEERGMACPRSLLVRRSEDIEHLPNDFPFPVIIKPADKTRSNQLRLRSFDEPSALKRFVARYARAEEPWLIQEHVSGYGLGIAALMHDGEPLTLFQHSRLKEYPITGGVATRCVAQPVDPGLREQTIELLGALRWQGIAMVEYRYNPMTDRNVLIEVNGHYQESVALPLHCGVNLPWYEWQLAHGQHPQPAGYRPGRRLRWLAGDLQRLPEAAGAVVAGEIPIRQAAHDTLTLFTDFLAPCTHDALWRFRDPLPALDELNRALRQVGTKVLRKFGKLTLPQRGYQSLDRMIALGPRGAWQYGRLSRSSPPTPPEPQELRKVRTILFICHGNIARSAMSAAWLRSALQERGAEHVTVESAGVSASDGKGADPDAAGAAPCFGISLESHRARRVTAAHVAATDAIFVMDYLNWVRLMRHFPEANGKTWLLGSLDPEAGRLAEYGAEIRDPYGQGRRQTEACFLQIVACLQELLRHLTGSEQTKPSPPLRDVPPHLLLARPLNAAPIREPGTRHRPARRTAQANRVTPGRHLRGSSPWHRDGSCRLARPAIGRPVRRGRPGRGPLRRHGCPSC</sequence>
<dbReference type="OrthoDB" id="5372487at2"/>
<feature type="compositionally biased region" description="Basic residues" evidence="3">
    <location>
        <begin position="676"/>
        <end position="695"/>
    </location>
</feature>
<name>A1WXC6_HALHL</name>
<evidence type="ECO:0000256" key="2">
    <source>
        <dbReference type="PROSITE-ProRule" id="PRU00409"/>
    </source>
</evidence>
<dbReference type="HOGENOM" id="CLU_034084_0_0_6"/>
<dbReference type="GO" id="GO:0004725">
    <property type="term" value="F:protein tyrosine phosphatase activity"/>
    <property type="evidence" value="ECO:0007669"/>
    <property type="project" value="UniProtKB-EC"/>
</dbReference>
<keyword evidence="2" id="KW-0547">Nucleotide-binding</keyword>
<dbReference type="PANTHER" id="PTHR11717">
    <property type="entry name" value="LOW MOLECULAR WEIGHT PROTEIN TYROSINE PHOSPHATASE"/>
    <property type="match status" value="1"/>
</dbReference>
<dbReference type="Gene3D" id="3.30.1490.20">
    <property type="entry name" value="ATP-grasp fold, A domain"/>
    <property type="match status" value="1"/>
</dbReference>
<feature type="region of interest" description="Disordered" evidence="3">
    <location>
        <begin position="629"/>
        <end position="695"/>
    </location>
</feature>
<proteinExistence type="predicted"/>
<dbReference type="EC" id="3.1.3.48" evidence="1"/>
<dbReference type="SUPFAM" id="SSF52788">
    <property type="entry name" value="Phosphotyrosine protein phosphatases I"/>
    <property type="match status" value="1"/>
</dbReference>
<dbReference type="KEGG" id="hha:Hhal_1574"/>
<evidence type="ECO:0000259" key="4">
    <source>
        <dbReference type="PROSITE" id="PS50975"/>
    </source>
</evidence>
<dbReference type="PROSITE" id="PS50975">
    <property type="entry name" value="ATP_GRASP"/>
    <property type="match status" value="1"/>
</dbReference>
<dbReference type="PANTHER" id="PTHR11717:SF7">
    <property type="entry name" value="LOW MOLECULAR WEIGHT PHOSPHOTYROSINE PROTEIN PHOSPHATASE"/>
    <property type="match status" value="1"/>
</dbReference>
<reference evidence="6" key="1">
    <citation type="submission" date="2006-12" db="EMBL/GenBank/DDBJ databases">
        <title>Complete sequence of Halorhodospira halophila SL1.</title>
        <authorList>
            <consortium name="US DOE Joint Genome Institute"/>
            <person name="Copeland A."/>
            <person name="Lucas S."/>
            <person name="Lapidus A."/>
            <person name="Barry K."/>
            <person name="Detter J.C."/>
            <person name="Glavina del Rio T."/>
            <person name="Hammon N."/>
            <person name="Israni S."/>
            <person name="Dalin E."/>
            <person name="Tice H."/>
            <person name="Pitluck S."/>
            <person name="Saunders E."/>
            <person name="Brettin T."/>
            <person name="Bruce D."/>
            <person name="Han C."/>
            <person name="Tapia R."/>
            <person name="Schmutz J."/>
            <person name="Larimer F."/>
            <person name="Land M."/>
            <person name="Hauser L."/>
            <person name="Kyrpides N."/>
            <person name="Mikhailova N."/>
            <person name="Hoff W."/>
            <person name="Richardson P."/>
        </authorList>
    </citation>
    <scope>NUCLEOTIDE SEQUENCE [LARGE SCALE GENOMIC DNA]</scope>
    <source>
        <strain evidence="6">DSM 244 / SL1</strain>
    </source>
</reference>
<reference evidence="5 6" key="2">
    <citation type="journal article" date="2013" name="Stand. Genomic Sci.">
        <title>Complete genome sequence of Halorhodospira halophila SL1.</title>
        <authorList>
            <person name="Challacombe J.F."/>
            <person name="Majid S."/>
            <person name="Deole R."/>
            <person name="Brettin T.S."/>
            <person name="Bruce D."/>
            <person name="Delano S.F."/>
            <person name="Detter J.C."/>
            <person name="Gleasner C.D."/>
            <person name="Han C.S."/>
            <person name="Misra M."/>
            <person name="Reitenga K.G."/>
            <person name="Mikhailova N."/>
            <person name="Woyke T."/>
            <person name="Pitluck S."/>
            <person name="Nolan M."/>
            <person name="Land M.L."/>
            <person name="Saunders E."/>
            <person name="Tapia R."/>
            <person name="Lapidus A."/>
            <person name="Ivanova N."/>
            <person name="Hoff W.D."/>
        </authorList>
    </citation>
    <scope>NUCLEOTIDE SEQUENCE [LARGE SCALE GENOMIC DNA]</scope>
    <source>
        <strain evidence="6">DSM 244 / SL1</strain>
    </source>
</reference>
<dbReference type="Proteomes" id="UP000000647">
    <property type="component" value="Chromosome"/>
</dbReference>
<dbReference type="eggNOG" id="COG3919">
    <property type="taxonomic scope" value="Bacteria"/>
</dbReference>